<keyword evidence="5" id="KW-1185">Reference proteome</keyword>
<keyword evidence="1" id="KW-1133">Transmembrane helix</keyword>
<dbReference type="Proteomes" id="UP000280586">
    <property type="component" value="Chromosome"/>
</dbReference>
<sequence>MKEDQFNKLIKNSLMDECTLSPEEALIETTKNLIKKKKRRDLWINKMYILFLVLICLIFSIKAIYLSIQSQNITLILSLTLSFACVLILNFIYRYEIINFLKIKGDIV</sequence>
<dbReference type="EMBL" id="CP023671">
    <property type="protein sequence ID" value="AYE33802.1"/>
    <property type="molecule type" value="Genomic_DNA"/>
</dbReference>
<dbReference type="RefSeq" id="WP_066675828.1">
    <property type="nucleotide sequence ID" value="NZ_CABMIZ010000011.1"/>
</dbReference>
<reference evidence="2 4" key="1">
    <citation type="submission" date="2017-09" db="EMBL/GenBank/DDBJ databases">
        <authorList>
            <person name="Thomas P."/>
            <person name="Seyboldt C."/>
        </authorList>
    </citation>
    <scope>NUCLEOTIDE SEQUENCE [LARGE SCALE GENOMIC DNA]</scope>
    <source>
        <strain evidence="2 4">DSM 7534</strain>
    </source>
</reference>
<feature type="transmembrane region" description="Helical" evidence="1">
    <location>
        <begin position="47"/>
        <end position="68"/>
    </location>
</feature>
<dbReference type="KEGG" id="csep:CP523_04605"/>
<dbReference type="EMBL" id="CP099799">
    <property type="protein sequence ID" value="USS00367.1"/>
    <property type="molecule type" value="Genomic_DNA"/>
</dbReference>
<dbReference type="Proteomes" id="UP001055437">
    <property type="component" value="Chromosome"/>
</dbReference>
<keyword evidence="1" id="KW-0472">Membrane</keyword>
<feature type="transmembrane region" description="Helical" evidence="1">
    <location>
        <begin position="74"/>
        <end position="93"/>
    </location>
</feature>
<evidence type="ECO:0000313" key="4">
    <source>
        <dbReference type="Proteomes" id="UP000280586"/>
    </source>
</evidence>
<organism evidence="2 4">
    <name type="scientific">Clostridium septicum</name>
    <dbReference type="NCBI Taxonomy" id="1504"/>
    <lineage>
        <taxon>Bacteria</taxon>
        <taxon>Bacillati</taxon>
        <taxon>Bacillota</taxon>
        <taxon>Clostridia</taxon>
        <taxon>Eubacteriales</taxon>
        <taxon>Clostridiaceae</taxon>
        <taxon>Clostridium</taxon>
    </lineage>
</organism>
<dbReference type="OrthoDB" id="1957498at2"/>
<reference evidence="3" key="2">
    <citation type="submission" date="2022-06" db="EMBL/GenBank/DDBJ databases">
        <authorList>
            <person name="Holder M.E."/>
            <person name="Ajami N.J."/>
            <person name="Petrosino J.F."/>
        </authorList>
    </citation>
    <scope>NUCLEOTIDE SEQUENCE</scope>
    <source>
        <strain evidence="3">RMA 8861</strain>
    </source>
</reference>
<evidence type="ECO:0000313" key="3">
    <source>
        <dbReference type="EMBL" id="USS00367.1"/>
    </source>
</evidence>
<name>A0A9N7JL96_CLOSE</name>
<proteinExistence type="predicted"/>
<evidence type="ECO:0000313" key="5">
    <source>
        <dbReference type="Proteomes" id="UP001055437"/>
    </source>
</evidence>
<dbReference type="AlphaFoldDB" id="A0A9N7JL96"/>
<evidence type="ECO:0000313" key="2">
    <source>
        <dbReference type="EMBL" id="AYE33802.1"/>
    </source>
</evidence>
<protein>
    <submittedName>
        <fullName evidence="2">Uncharacterized protein</fullName>
    </submittedName>
</protein>
<keyword evidence="1" id="KW-0812">Transmembrane</keyword>
<accession>A0A9N7JL96</accession>
<evidence type="ECO:0000256" key="1">
    <source>
        <dbReference type="SAM" id="Phobius"/>
    </source>
</evidence>
<dbReference type="GeneID" id="303559965"/>
<gene>
    <name evidence="2" type="ORF">CP523_04605</name>
    <name evidence="3" type="ORF">NH397_12860</name>
</gene>